<reference evidence="1 2" key="2">
    <citation type="journal article" date="2019" name="Int. J. Syst. Evol. Microbiol.">
        <title>Description and complete genome sequence of Bradyrhizobium amphicarpaeae sp. nov., harbouring photosystem and nitrogen-fixation genes.</title>
        <authorList>
            <person name="Bromfield E.S.P."/>
            <person name="Cloutier S."/>
            <person name="Nguyen H.D.T."/>
        </authorList>
    </citation>
    <scope>NUCLEOTIDE SEQUENCE [LARGE SCALE GENOMIC DNA]</scope>
    <source>
        <strain evidence="1 2">39S1MB</strain>
    </source>
</reference>
<dbReference type="AlphaFoldDB" id="A0A2U8PWK4"/>
<organism evidence="1 2">
    <name type="scientific">Bradyrhizobium amphicarpaeae</name>
    <dbReference type="NCBI Taxonomy" id="1404768"/>
    <lineage>
        <taxon>Bacteria</taxon>
        <taxon>Pseudomonadati</taxon>
        <taxon>Pseudomonadota</taxon>
        <taxon>Alphaproteobacteria</taxon>
        <taxon>Hyphomicrobiales</taxon>
        <taxon>Nitrobacteraceae</taxon>
        <taxon>Bradyrhizobium</taxon>
    </lineage>
</organism>
<keyword evidence="2" id="KW-1185">Reference proteome</keyword>
<proteinExistence type="predicted"/>
<evidence type="ECO:0000313" key="2">
    <source>
        <dbReference type="Proteomes" id="UP000215884"/>
    </source>
</evidence>
<name>A0A2U8PWK4_9BRAD</name>
<protein>
    <submittedName>
        <fullName evidence="1">Uncharacterized protein</fullName>
    </submittedName>
</protein>
<accession>A0A2U8PWK4</accession>
<dbReference type="EMBL" id="CP029426">
    <property type="protein sequence ID" value="AWM01568.1"/>
    <property type="molecule type" value="Genomic_DNA"/>
</dbReference>
<evidence type="ECO:0000313" key="1">
    <source>
        <dbReference type="EMBL" id="AWM01568.1"/>
    </source>
</evidence>
<gene>
    <name evidence="1" type="ORF">CIT40_16995</name>
</gene>
<reference evidence="1 2" key="1">
    <citation type="journal article" date="2017" name="Syst. Appl. Microbiol.">
        <title>Soybeans inoculated with root zone soils of Canadian native legumes harbour diverse and novel Bradyrhizobium spp. that possess agricultural potential.</title>
        <authorList>
            <person name="Bromfield E.S.P."/>
            <person name="Cloutier S."/>
            <person name="Tambong J.T."/>
            <person name="Tran Thi T.V."/>
        </authorList>
    </citation>
    <scope>NUCLEOTIDE SEQUENCE [LARGE SCALE GENOMIC DNA]</scope>
    <source>
        <strain evidence="1 2">39S1MB</strain>
    </source>
</reference>
<dbReference type="Proteomes" id="UP000215884">
    <property type="component" value="Chromosome"/>
</dbReference>
<sequence>MEQIAGPSKGGQLLQGSSSEIAAQGPGQLFAVHCPRKAPGFLGRQRTQTVVTAVGSPDRHPGDIMPKVAGSSAAGLPVIVAACEQDRCSKDTYPQAEVIRRAMQRGRTGPACRADSTGLRYIAARSVASAAATFRAFARAAPG</sequence>